<keyword evidence="3" id="KW-1185">Reference proteome</keyword>
<protein>
    <submittedName>
        <fullName evidence="2">Uncharacterized protein</fullName>
    </submittedName>
</protein>
<evidence type="ECO:0000313" key="3">
    <source>
        <dbReference type="Proteomes" id="UP000799753"/>
    </source>
</evidence>
<proteinExistence type="predicted"/>
<name>A0A6A6SBK8_9PLEO</name>
<feature type="compositionally biased region" description="Polar residues" evidence="1">
    <location>
        <begin position="65"/>
        <end position="80"/>
    </location>
</feature>
<feature type="compositionally biased region" description="Low complexity" evidence="1">
    <location>
        <begin position="34"/>
        <end position="64"/>
    </location>
</feature>
<reference evidence="2" key="1">
    <citation type="journal article" date="2020" name="Stud. Mycol.">
        <title>101 Dothideomycetes genomes: a test case for predicting lifestyles and emergence of pathogens.</title>
        <authorList>
            <person name="Haridas S."/>
            <person name="Albert R."/>
            <person name="Binder M."/>
            <person name="Bloem J."/>
            <person name="Labutti K."/>
            <person name="Salamov A."/>
            <person name="Andreopoulos B."/>
            <person name="Baker S."/>
            <person name="Barry K."/>
            <person name="Bills G."/>
            <person name="Bluhm B."/>
            <person name="Cannon C."/>
            <person name="Castanera R."/>
            <person name="Culley D."/>
            <person name="Daum C."/>
            <person name="Ezra D."/>
            <person name="Gonzalez J."/>
            <person name="Henrissat B."/>
            <person name="Kuo A."/>
            <person name="Liang C."/>
            <person name="Lipzen A."/>
            <person name="Lutzoni F."/>
            <person name="Magnuson J."/>
            <person name="Mondo S."/>
            <person name="Nolan M."/>
            <person name="Ohm R."/>
            <person name="Pangilinan J."/>
            <person name="Park H.-J."/>
            <person name="Ramirez L."/>
            <person name="Alfaro M."/>
            <person name="Sun H."/>
            <person name="Tritt A."/>
            <person name="Yoshinaga Y."/>
            <person name="Zwiers L.-H."/>
            <person name="Turgeon B."/>
            <person name="Goodwin S."/>
            <person name="Spatafora J."/>
            <person name="Crous P."/>
            <person name="Grigoriev I."/>
        </authorList>
    </citation>
    <scope>NUCLEOTIDE SEQUENCE</scope>
    <source>
        <strain evidence="2">CBS 473.64</strain>
    </source>
</reference>
<dbReference type="AlphaFoldDB" id="A0A6A6SBK8"/>
<feature type="compositionally biased region" description="Basic and acidic residues" evidence="1">
    <location>
        <begin position="1"/>
        <end position="13"/>
    </location>
</feature>
<accession>A0A6A6SBK8</accession>
<feature type="region of interest" description="Disordered" evidence="1">
    <location>
        <begin position="1"/>
        <end position="80"/>
    </location>
</feature>
<evidence type="ECO:0000313" key="2">
    <source>
        <dbReference type="EMBL" id="KAF2644221.1"/>
    </source>
</evidence>
<dbReference type="Proteomes" id="UP000799753">
    <property type="component" value="Unassembled WGS sequence"/>
</dbReference>
<dbReference type="EMBL" id="MU006779">
    <property type="protein sequence ID" value="KAF2644221.1"/>
    <property type="molecule type" value="Genomic_DNA"/>
</dbReference>
<evidence type="ECO:0000256" key="1">
    <source>
        <dbReference type="SAM" id="MobiDB-lite"/>
    </source>
</evidence>
<gene>
    <name evidence="2" type="ORF">P280DRAFT_466884</name>
</gene>
<sequence length="80" mass="8841">MRQTSKQDQETKHIPTFPPYNTPPKKHQLFLQASTSPSPSPKKSQTSKKNTTRPSASTSPPATSKRQAQNQHSNPTVSLT</sequence>
<organism evidence="2 3">
    <name type="scientific">Massarina eburnea CBS 473.64</name>
    <dbReference type="NCBI Taxonomy" id="1395130"/>
    <lineage>
        <taxon>Eukaryota</taxon>
        <taxon>Fungi</taxon>
        <taxon>Dikarya</taxon>
        <taxon>Ascomycota</taxon>
        <taxon>Pezizomycotina</taxon>
        <taxon>Dothideomycetes</taxon>
        <taxon>Pleosporomycetidae</taxon>
        <taxon>Pleosporales</taxon>
        <taxon>Massarineae</taxon>
        <taxon>Massarinaceae</taxon>
        <taxon>Massarina</taxon>
    </lineage>
</organism>